<dbReference type="InterPro" id="IPR001345">
    <property type="entry name" value="PG/BPGM_mutase_AS"/>
</dbReference>
<dbReference type="InterPro" id="IPR050275">
    <property type="entry name" value="PGM_Phosphatase"/>
</dbReference>
<dbReference type="HOGENOM" id="CLU_033323_9_0_9"/>
<dbReference type="Proteomes" id="UP000004846">
    <property type="component" value="Unassembled WGS sequence"/>
</dbReference>
<name>A0A125WAF9_ENTFL</name>
<evidence type="ECO:0000256" key="1">
    <source>
        <dbReference type="PIRSR" id="PIRSR613078-2"/>
    </source>
</evidence>
<dbReference type="EMBL" id="AEBR01000003">
    <property type="protein sequence ID" value="EFM84315.1"/>
    <property type="molecule type" value="Genomic_DNA"/>
</dbReference>
<feature type="binding site" evidence="1">
    <location>
        <begin position="25"/>
        <end position="32"/>
    </location>
    <ligand>
        <name>substrate</name>
    </ligand>
</feature>
<dbReference type="InterPro" id="IPR029033">
    <property type="entry name" value="His_PPase_superfam"/>
</dbReference>
<dbReference type="PANTHER" id="PTHR48100">
    <property type="entry name" value="BROAD-SPECIFICITY PHOSPHATASE YOR283W-RELATED"/>
    <property type="match status" value="1"/>
</dbReference>
<dbReference type="PANTHER" id="PTHR48100:SF5">
    <property type="entry name" value="HISTIDINE PHOSPHATASE FAMILY PROTEIN"/>
    <property type="match status" value="1"/>
</dbReference>
<dbReference type="Pfam" id="PF00300">
    <property type="entry name" value="His_Phos_1"/>
    <property type="match status" value="1"/>
</dbReference>
<protein>
    <submittedName>
        <fullName evidence="2">Phosphoglycerate mutase family protein</fullName>
    </submittedName>
</protein>
<organism evidence="2 3">
    <name type="scientific">Enterococcus faecalis TX4248</name>
    <dbReference type="NCBI Taxonomy" id="749495"/>
    <lineage>
        <taxon>Bacteria</taxon>
        <taxon>Bacillati</taxon>
        <taxon>Bacillota</taxon>
        <taxon>Bacilli</taxon>
        <taxon>Lactobacillales</taxon>
        <taxon>Enterococcaceae</taxon>
        <taxon>Enterococcus</taxon>
    </lineage>
</organism>
<comment type="caution">
    <text evidence="2">The sequence shown here is derived from an EMBL/GenBank/DDBJ whole genome shotgun (WGS) entry which is preliminary data.</text>
</comment>
<evidence type="ECO:0000313" key="2">
    <source>
        <dbReference type="EMBL" id="EFM84315.1"/>
    </source>
</evidence>
<dbReference type="SUPFAM" id="SSF53254">
    <property type="entry name" value="Phosphoglycerate mutase-like"/>
    <property type="match status" value="1"/>
</dbReference>
<dbReference type="InterPro" id="IPR013078">
    <property type="entry name" value="His_Pase_superF_clade-1"/>
</dbReference>
<reference evidence="3" key="1">
    <citation type="submission" date="2010-07" db="EMBL/GenBank/DDBJ databases">
        <authorList>
            <person name="Weinstock G."/>
            <person name="Sodergren E."/>
            <person name="Clifton S."/>
            <person name="Fulton L."/>
            <person name="Fulton B."/>
            <person name="Courtney L."/>
            <person name="Fronick C."/>
            <person name="Harrison M."/>
            <person name="Strong C."/>
            <person name="Farmer C."/>
            <person name="Delahaunty K."/>
            <person name="Markovic C."/>
            <person name="Hall O."/>
            <person name="Minx P."/>
            <person name="Tomlinson C."/>
            <person name="Mitreva M."/>
            <person name="Hou S."/>
            <person name="Chen J."/>
            <person name="Wollam A."/>
            <person name="Pepin K.H."/>
            <person name="Johnson M."/>
            <person name="Bhonagiri V."/>
            <person name="Zhang X."/>
            <person name="Suruliraj S."/>
            <person name="Warren W."/>
            <person name="Chinwalla A."/>
            <person name="Mardis E.R."/>
            <person name="Wilson R.K."/>
        </authorList>
    </citation>
    <scope>NUCLEOTIDE SEQUENCE [LARGE SCALE GENOMIC DNA]</scope>
    <source>
        <strain evidence="3">TX4248</strain>
    </source>
</reference>
<feature type="binding site" evidence="1">
    <location>
        <position position="77"/>
    </location>
    <ligand>
        <name>substrate</name>
    </ligand>
</feature>
<proteinExistence type="predicted"/>
<dbReference type="AlphaFoldDB" id="A0A125WAF9"/>
<sequence>MVMIDKTTKSKADETDNMKKLYLMRHGETLFNKLGKIQGASDSPLTEVGIKQARIAKEYFQNRNIKLDAYYSSTQERASDTLEIIIGNKKYKRMKELKEWNFGIFEGEREYLNPKRPIGETSYGDSFVPYGGESSKVVQERINEGLTKIMEQENNQNVLAVSHGGAMYLFIQKWLAYEKVSKIKFSNCCILEFGYKNNSFVFLQAINHDFSNLV</sequence>
<evidence type="ECO:0000313" key="3">
    <source>
        <dbReference type="Proteomes" id="UP000004846"/>
    </source>
</evidence>
<dbReference type="SMART" id="SM00855">
    <property type="entry name" value="PGAM"/>
    <property type="match status" value="1"/>
</dbReference>
<dbReference type="Gene3D" id="3.40.50.1240">
    <property type="entry name" value="Phosphoglycerate mutase-like"/>
    <property type="match status" value="1"/>
</dbReference>
<dbReference type="GO" id="GO:0005737">
    <property type="term" value="C:cytoplasm"/>
    <property type="evidence" value="ECO:0007669"/>
    <property type="project" value="TreeGrafter"/>
</dbReference>
<gene>
    <name evidence="2" type="ORF">HMPREF9498_00060</name>
</gene>
<dbReference type="CDD" id="cd07067">
    <property type="entry name" value="HP_PGM_like"/>
    <property type="match status" value="1"/>
</dbReference>
<dbReference type="GO" id="GO:0016791">
    <property type="term" value="F:phosphatase activity"/>
    <property type="evidence" value="ECO:0007669"/>
    <property type="project" value="TreeGrafter"/>
</dbReference>
<dbReference type="PROSITE" id="PS00175">
    <property type="entry name" value="PG_MUTASE"/>
    <property type="match status" value="1"/>
</dbReference>
<accession>A0A125WAF9</accession>